<organism evidence="1 2">
    <name type="scientific">Leptospira noguchii</name>
    <dbReference type="NCBI Taxonomy" id="28182"/>
    <lineage>
        <taxon>Bacteria</taxon>
        <taxon>Pseudomonadati</taxon>
        <taxon>Spirochaetota</taxon>
        <taxon>Spirochaetia</taxon>
        <taxon>Leptospirales</taxon>
        <taxon>Leptospiraceae</taxon>
        <taxon>Leptospira</taxon>
    </lineage>
</organism>
<gene>
    <name evidence="1" type="ORF">LEP1GSC172_2032</name>
</gene>
<protein>
    <submittedName>
        <fullName evidence="1">Uncharacterized protein</fullName>
    </submittedName>
</protein>
<name>M6V9C8_9LEPT</name>
<dbReference type="AlphaFoldDB" id="M6V9C8"/>
<evidence type="ECO:0000313" key="1">
    <source>
        <dbReference type="EMBL" id="EMO53480.1"/>
    </source>
</evidence>
<dbReference type="EMBL" id="AKWD02000043">
    <property type="protein sequence ID" value="EMO53480.1"/>
    <property type="molecule type" value="Genomic_DNA"/>
</dbReference>
<comment type="caution">
    <text evidence="1">The sequence shown here is derived from an EMBL/GenBank/DDBJ whole genome shotgun (WGS) entry which is preliminary data.</text>
</comment>
<dbReference type="Proteomes" id="UP000012112">
    <property type="component" value="Unassembled WGS sequence"/>
</dbReference>
<proteinExistence type="predicted"/>
<reference evidence="1 2" key="1">
    <citation type="submission" date="2013-01" db="EMBL/GenBank/DDBJ databases">
        <authorList>
            <person name="Harkins D.M."/>
            <person name="Durkin A.S."/>
            <person name="Brinkac L.M."/>
            <person name="Haft D.H."/>
            <person name="Selengut J.D."/>
            <person name="Sanka R."/>
            <person name="DePew J."/>
            <person name="Purushe J."/>
            <person name="Matthias M.A."/>
            <person name="Vinetz J.M."/>
            <person name="Sutton G.G."/>
            <person name="Nierman W.C."/>
            <person name="Fouts D.E."/>
        </authorList>
    </citation>
    <scope>NUCLEOTIDE SEQUENCE [LARGE SCALE GENOMIC DNA]</scope>
    <source>
        <strain evidence="1 2">HAI1536</strain>
    </source>
</reference>
<evidence type="ECO:0000313" key="2">
    <source>
        <dbReference type="Proteomes" id="UP000012112"/>
    </source>
</evidence>
<accession>M6V9C8</accession>
<sequence>MQILIFKRRNFVLFGILFFFAFSPIKAITVEVFVPLCDGSQLLCGKGKAGDPRSLKENLYWGAAFGVETFLNKKLGFQVLNRKDGLLNSPILRELKLVRNPQSGEQKVFIVARAYAGDRIDDALKDFLKASSGKTNADLVVWDGSRPFDGSHSS</sequence>